<dbReference type="GO" id="GO:0016628">
    <property type="term" value="F:oxidoreductase activity, acting on the CH-CH group of donors, NAD or NADP as acceptor"/>
    <property type="evidence" value="ECO:0007669"/>
    <property type="project" value="UniProtKB-ARBA"/>
</dbReference>
<dbReference type="NCBIfam" id="NF007899">
    <property type="entry name" value="PRK10605.1"/>
    <property type="match status" value="1"/>
</dbReference>
<dbReference type="SUPFAM" id="SSF51395">
    <property type="entry name" value="FMN-linked oxidoreductases"/>
    <property type="match status" value="1"/>
</dbReference>
<gene>
    <name evidence="5" type="ORF">SAMN05444336_103501</name>
</gene>
<dbReference type="STRING" id="356660.SAMN05444336_103501"/>
<reference evidence="5 6" key="1">
    <citation type="submission" date="2016-10" db="EMBL/GenBank/DDBJ databases">
        <authorList>
            <person name="de Groot N.N."/>
        </authorList>
    </citation>
    <scope>NUCLEOTIDE SEQUENCE [LARGE SCALE GENOMIC DNA]</scope>
    <source>
        <strain evidence="5 6">DSM 17890</strain>
    </source>
</reference>
<evidence type="ECO:0000259" key="4">
    <source>
        <dbReference type="Pfam" id="PF00724"/>
    </source>
</evidence>
<sequence>MSEPKLFTAGALGDIEIANRVVMAPLTRNRARPGVDAPYEIHAEYYAQRASAGLLITEASQIMPEGKGYAWTPGIHSEEQIAGWKKVTEAVHARGGKIVIQLWHVGRISHVDLQPDGKAPVAPSAVTAKVKTFLESGGFSETSAPRALEEAEIPGIVAAYAQAARNAMEAGFDGVEVHAANGYLIDQFLKDGVNQRTDGYGGSIENRTRLLAEVIDAVTAAIPAGRVGVRLSPFSGANDARDSTPQETFSRAIERISGKGLAYLHVVEGQTGGPRELPEGADLDALRAKFDGAWMVNNGYDRAMAIAAVDKGEADAVAFGKAFISNPDLVTRLHEGAPLNEWDQSTFYGGTEKGYTDYPTLADDKAA</sequence>
<dbReference type="InterPro" id="IPR001155">
    <property type="entry name" value="OxRdtase_FMN_N"/>
</dbReference>
<organism evidence="5 6">
    <name type="scientific">Albimonas donghaensis</name>
    <dbReference type="NCBI Taxonomy" id="356660"/>
    <lineage>
        <taxon>Bacteria</taxon>
        <taxon>Pseudomonadati</taxon>
        <taxon>Pseudomonadota</taxon>
        <taxon>Alphaproteobacteria</taxon>
        <taxon>Rhodobacterales</taxon>
        <taxon>Paracoccaceae</taxon>
        <taxon>Albimonas</taxon>
    </lineage>
</organism>
<dbReference type="AlphaFoldDB" id="A0A1H2ZGK7"/>
<evidence type="ECO:0000256" key="3">
    <source>
        <dbReference type="ARBA" id="ARBA00023002"/>
    </source>
</evidence>
<comment type="cofactor">
    <cofactor evidence="1">
        <name>FMN</name>
        <dbReference type="ChEBI" id="CHEBI:58210"/>
    </cofactor>
</comment>
<dbReference type="Proteomes" id="UP000199118">
    <property type="component" value="Unassembled WGS sequence"/>
</dbReference>
<dbReference type="Gene3D" id="3.20.20.70">
    <property type="entry name" value="Aldolase class I"/>
    <property type="match status" value="1"/>
</dbReference>
<feature type="domain" description="NADH:flavin oxidoreductase/NADH oxidase N-terminal" evidence="4">
    <location>
        <begin position="5"/>
        <end position="340"/>
    </location>
</feature>
<keyword evidence="6" id="KW-1185">Reference proteome</keyword>
<protein>
    <submittedName>
        <fullName evidence="5">N-ethylmaleimide reductase</fullName>
    </submittedName>
</protein>
<dbReference type="InterPro" id="IPR045247">
    <property type="entry name" value="Oye-like"/>
</dbReference>
<dbReference type="EMBL" id="FNMZ01000003">
    <property type="protein sequence ID" value="SDX16560.1"/>
    <property type="molecule type" value="Genomic_DNA"/>
</dbReference>
<dbReference type="GO" id="GO:0010181">
    <property type="term" value="F:FMN binding"/>
    <property type="evidence" value="ECO:0007669"/>
    <property type="project" value="InterPro"/>
</dbReference>
<comment type="similarity">
    <text evidence="2">Belongs to the NADH:flavin oxidoreductase/NADH oxidase family.</text>
</comment>
<dbReference type="RefSeq" id="WP_092681979.1">
    <property type="nucleotide sequence ID" value="NZ_FNMZ01000003.1"/>
</dbReference>
<dbReference type="GO" id="GO:0005829">
    <property type="term" value="C:cytosol"/>
    <property type="evidence" value="ECO:0007669"/>
    <property type="project" value="TreeGrafter"/>
</dbReference>
<dbReference type="PANTHER" id="PTHR22893">
    <property type="entry name" value="NADH OXIDOREDUCTASE-RELATED"/>
    <property type="match status" value="1"/>
</dbReference>
<dbReference type="Pfam" id="PF00724">
    <property type="entry name" value="Oxidored_FMN"/>
    <property type="match status" value="1"/>
</dbReference>
<dbReference type="CDD" id="cd02933">
    <property type="entry name" value="OYE_like_FMN"/>
    <property type="match status" value="1"/>
</dbReference>
<evidence type="ECO:0000256" key="1">
    <source>
        <dbReference type="ARBA" id="ARBA00001917"/>
    </source>
</evidence>
<evidence type="ECO:0000313" key="6">
    <source>
        <dbReference type="Proteomes" id="UP000199118"/>
    </source>
</evidence>
<evidence type="ECO:0000313" key="5">
    <source>
        <dbReference type="EMBL" id="SDX16560.1"/>
    </source>
</evidence>
<accession>A0A1H2ZGK7</accession>
<dbReference type="PANTHER" id="PTHR22893:SF91">
    <property type="entry name" value="NADPH DEHYDROGENASE 2-RELATED"/>
    <property type="match status" value="1"/>
</dbReference>
<dbReference type="FunFam" id="3.20.20.70:FF:000059">
    <property type="entry name" value="N-ethylmaleimide reductase, FMN-linked"/>
    <property type="match status" value="1"/>
</dbReference>
<proteinExistence type="inferred from homology"/>
<evidence type="ECO:0000256" key="2">
    <source>
        <dbReference type="ARBA" id="ARBA00005979"/>
    </source>
</evidence>
<keyword evidence="3" id="KW-0560">Oxidoreductase</keyword>
<dbReference type="OrthoDB" id="9784632at2"/>
<name>A0A1H2ZGK7_9RHOB</name>
<dbReference type="InterPro" id="IPR013785">
    <property type="entry name" value="Aldolase_TIM"/>
</dbReference>